<organism evidence="1 2">
    <name type="scientific">Pelagibacter phage HTVC119P</name>
    <dbReference type="NCBI Taxonomy" id="2283020"/>
    <lineage>
        <taxon>Viruses</taxon>
        <taxon>Duplodnaviria</taxon>
        <taxon>Heunggongvirae</taxon>
        <taxon>Uroviricota</taxon>
        <taxon>Caudoviricetes</taxon>
        <taxon>Autographivirales</taxon>
        <taxon>Votkovvirus</taxon>
    </lineage>
</organism>
<evidence type="ECO:0000313" key="2">
    <source>
        <dbReference type="Proteomes" id="UP000317351"/>
    </source>
</evidence>
<dbReference type="Proteomes" id="UP000317351">
    <property type="component" value="Segment"/>
</dbReference>
<gene>
    <name evidence="1" type="ORF">P119_gp16</name>
</gene>
<sequence length="282" mass="32401">MSSSKKKSMSKNKTEEKPKINSTSILWLSLLNMITQCPTVSPRGIETKEQLCVSTKINMNEPMVNIKSRKIGQKFRFAEAAWILSGDNRVKTIAPFSKMITKFSDDGVRFFGAYGVKVIDQLPYIIQTLKDDPSSRQAVINIWRENPRKSNDVPCTLSLQFLIRDNQLNCMATMRSSDAWLGWVYDVYNFSMISLYVLLQLKSQHNIKYDLGHLYLTVGSQHLYKQQFAQAQACLEKADYFEDEKSPTYLEDGEQLINLLWQKALQNEDEAQQQLVLDGMQS</sequence>
<proteinExistence type="predicted"/>
<name>A0AC59HCB1_9CAUD</name>
<accession>A0AC59HCB1</accession>
<protein>
    <submittedName>
        <fullName evidence="1">Thymidylate synthase</fullName>
    </submittedName>
</protein>
<dbReference type="EMBL" id="MH598806">
    <property type="protein sequence ID" value="AXH71365.1"/>
    <property type="molecule type" value="Genomic_DNA"/>
</dbReference>
<reference evidence="1 2" key="1">
    <citation type="journal article" date="2019" name="Environ. Microbiol.">
        <title>Pelagiphages in the Podoviridae family integrate into host genomes.</title>
        <authorList>
            <person name="Zhao Y."/>
            <person name="Qin F."/>
            <person name="Zhang R."/>
            <person name="Giovannoni S.J."/>
            <person name="Zhang Z."/>
            <person name="Sun J."/>
            <person name="Du S."/>
            <person name="Rensing C."/>
        </authorList>
    </citation>
    <scope>NUCLEOTIDE SEQUENCE [LARGE SCALE GENOMIC DNA]</scope>
</reference>
<evidence type="ECO:0000313" key="1">
    <source>
        <dbReference type="EMBL" id="AXH71365.1"/>
    </source>
</evidence>